<reference evidence="2" key="1">
    <citation type="journal article" date="2019" name="Int. J. Syst. Evol. Microbiol.">
        <title>The Global Catalogue of Microorganisms (GCM) 10K type strain sequencing project: providing services to taxonomists for standard genome sequencing and annotation.</title>
        <authorList>
            <consortium name="The Broad Institute Genomics Platform"/>
            <consortium name="The Broad Institute Genome Sequencing Center for Infectious Disease"/>
            <person name="Wu L."/>
            <person name="Ma J."/>
        </authorList>
    </citation>
    <scope>NUCLEOTIDE SEQUENCE [LARGE SCALE GENOMIC DNA]</scope>
    <source>
        <strain evidence="2">JCM 17782</strain>
    </source>
</reference>
<evidence type="ECO:0000313" key="2">
    <source>
        <dbReference type="Proteomes" id="UP001501417"/>
    </source>
</evidence>
<evidence type="ECO:0000313" key="1">
    <source>
        <dbReference type="EMBL" id="GAA4539842.1"/>
    </source>
</evidence>
<accession>A0ABP8RJA0</accession>
<proteinExistence type="predicted"/>
<gene>
    <name evidence="1" type="ORF">GCM10023161_19790</name>
</gene>
<name>A0ABP8RJA0_9MYCO</name>
<keyword evidence="2" id="KW-1185">Reference proteome</keyword>
<sequence length="62" mass="6697">MPGDERPFQLGQDGLLKTQDSRPNLVALRQRGQQVFPDFLFDSPFTMAGGTQFADGAGQIAG</sequence>
<dbReference type="Proteomes" id="UP001501417">
    <property type="component" value="Unassembled WGS sequence"/>
</dbReference>
<dbReference type="EMBL" id="BAABGF010000030">
    <property type="protein sequence ID" value="GAA4539842.1"/>
    <property type="molecule type" value="Genomic_DNA"/>
</dbReference>
<organism evidence="1 2">
    <name type="scientific">Mycobacterium paraffinicum</name>
    <dbReference type="NCBI Taxonomy" id="53378"/>
    <lineage>
        <taxon>Bacteria</taxon>
        <taxon>Bacillati</taxon>
        <taxon>Actinomycetota</taxon>
        <taxon>Actinomycetes</taxon>
        <taxon>Mycobacteriales</taxon>
        <taxon>Mycobacteriaceae</taxon>
        <taxon>Mycobacterium</taxon>
    </lineage>
</organism>
<protein>
    <submittedName>
        <fullName evidence="1">Uncharacterized protein</fullName>
    </submittedName>
</protein>
<comment type="caution">
    <text evidence="1">The sequence shown here is derived from an EMBL/GenBank/DDBJ whole genome shotgun (WGS) entry which is preliminary data.</text>
</comment>